<dbReference type="Gene3D" id="2.60.40.1480">
    <property type="entry name" value="Coatomer, gamma subunit, appendage domain"/>
    <property type="match status" value="1"/>
</dbReference>
<evidence type="ECO:0000256" key="9">
    <source>
        <dbReference type="ARBA" id="ARBA00022927"/>
    </source>
</evidence>
<dbReference type="InterPro" id="IPR013040">
    <property type="entry name" value="Coatomer_gsu_app_Ig-like_dom"/>
</dbReference>
<keyword evidence="5" id="KW-0813">Transport</keyword>
<comment type="caution">
    <text evidence="17">The sequence shown here is derived from an EMBL/GenBank/DDBJ whole genome shotgun (WGS) entry which is preliminary data.</text>
</comment>
<dbReference type="GO" id="GO:0006886">
    <property type="term" value="P:intracellular protein transport"/>
    <property type="evidence" value="ECO:0007669"/>
    <property type="project" value="InterPro"/>
</dbReference>
<dbReference type="GO" id="GO:0006891">
    <property type="term" value="P:intra-Golgi vesicle-mediated transport"/>
    <property type="evidence" value="ECO:0007669"/>
    <property type="project" value="TreeGrafter"/>
</dbReference>
<keyword evidence="9" id="KW-0653">Protein transport</keyword>
<accession>A0A0V1EQ79</accession>
<feature type="domain" description="Clathrin/coatomer adaptor adaptin-like N-terminal" evidence="15">
    <location>
        <begin position="28"/>
        <end position="541"/>
    </location>
</feature>
<evidence type="ECO:0000259" key="16">
    <source>
        <dbReference type="Pfam" id="PF08752"/>
    </source>
</evidence>
<evidence type="ECO:0000256" key="11">
    <source>
        <dbReference type="ARBA" id="ARBA00023136"/>
    </source>
</evidence>
<dbReference type="PANTHER" id="PTHR10261:SF0">
    <property type="entry name" value="COATOMER SUBUNIT GAMMA-2"/>
    <property type="match status" value="1"/>
</dbReference>
<dbReference type="GO" id="GO:0006888">
    <property type="term" value="P:endoplasmic reticulum to Golgi vesicle-mediated transport"/>
    <property type="evidence" value="ECO:0007669"/>
    <property type="project" value="TreeGrafter"/>
</dbReference>
<dbReference type="Pfam" id="PF01602">
    <property type="entry name" value="Adaptin_N"/>
    <property type="match status" value="1"/>
</dbReference>
<dbReference type="Proteomes" id="UP000054632">
    <property type="component" value="Unassembled WGS sequence"/>
</dbReference>
<dbReference type="PANTHER" id="PTHR10261">
    <property type="entry name" value="COATOMER SUBUNIT GAMMA"/>
    <property type="match status" value="1"/>
</dbReference>
<keyword evidence="6" id="KW-0963">Cytoplasm</keyword>
<evidence type="ECO:0000256" key="1">
    <source>
        <dbReference type="ARBA" id="ARBA00004255"/>
    </source>
</evidence>
<dbReference type="InterPro" id="IPR016024">
    <property type="entry name" value="ARM-type_fold"/>
</dbReference>
<protein>
    <recommendedName>
        <fullName evidence="14">Gamma-coat protein</fullName>
    </recommendedName>
</protein>
<dbReference type="InterPro" id="IPR038479">
    <property type="entry name" value="Transthyretin-like_sf"/>
</dbReference>
<name>A0A0V1EQ79_TRIPS</name>
<evidence type="ECO:0000256" key="2">
    <source>
        <dbReference type="ARBA" id="ARBA00004347"/>
    </source>
</evidence>
<evidence type="ECO:0000256" key="8">
    <source>
        <dbReference type="ARBA" id="ARBA00022892"/>
    </source>
</evidence>
<evidence type="ECO:0000259" key="15">
    <source>
        <dbReference type="Pfam" id="PF01602"/>
    </source>
</evidence>
<evidence type="ECO:0000256" key="5">
    <source>
        <dbReference type="ARBA" id="ARBA00022448"/>
    </source>
</evidence>
<dbReference type="Gene3D" id="1.25.10.10">
    <property type="entry name" value="Leucine-rich Repeat Variant"/>
    <property type="match status" value="1"/>
</dbReference>
<keyword evidence="12" id="KW-0968">Cytoplasmic vesicle</keyword>
<evidence type="ECO:0000313" key="17">
    <source>
        <dbReference type="EMBL" id="KRY75929.1"/>
    </source>
</evidence>
<dbReference type="InterPro" id="IPR011989">
    <property type="entry name" value="ARM-like"/>
</dbReference>
<dbReference type="GO" id="GO:0005198">
    <property type="term" value="F:structural molecule activity"/>
    <property type="evidence" value="ECO:0007669"/>
    <property type="project" value="InterPro"/>
</dbReference>
<evidence type="ECO:0000256" key="7">
    <source>
        <dbReference type="ARBA" id="ARBA00022737"/>
    </source>
</evidence>
<sequence length="882" mass="99812">LKTMLALKKDKKDEESHSGAYFASSCDRTTVLQEARQFNETPINARKCCTTLTKLLYLISQGEQLSRKEATDAFFSITKLWQSNDVVLRRLVYLTIKELASLADDVIIVTSSLTKDMTGKEDIYRASAIRALCKVTDSTMLQAIERYMKQAIVDRIPAVASAALVSTLYLMKKNPDCIRRWTSEIQEAANSDNPMIQFHGLAVYYEMRKNDRLSVVQLVQKYSKQCSRSAFALCYLIRIALKLIEEDEKGRDTGTLLDFLESCLRHKSEMVVYEAASALLRLPNITSKELSSAISVLQMFCSSSKAALRFAAVRTLSSVAGIYPAAVAACNVDLEQLISDQNRSIATLAITTLLKTGAESSVDRLMKQISSFVSEISDEFKVVVIDAVRSLCVRYPKKSTILLSFLSNMLRDEGGFLYKKAIIDTIVWIIEENDEAKEPGLVYLCEFIEDCEHVTLATKVLNLLGKEGPKCSNPRKYIRFIFNRVLLEPPPVRAVAVTAMAKFGVCQSLRADVVTLLQRCLLDSDDEVRDRATFYSVLFSTNNLKLYEELITGGLDVSPSLLVCALREYCAFSSSKFEPFNLNSSREEIYEEQLHQIEQFAKFGPLFKSSAPLELTESEVEIAVSCVQHMFLEHIVFQLEDVELGFSMQVKPMKMNFNTIWEDLDGNVEVACTYSLPGYNSIQAMFSSVFLCFISIIGVPDDDGRFVIEGCASDRDWLPFWKNDPDPYLEIRHTCRLSYGETFHIEGPLIKFLPDNTDFGAIFKAPLYWWPMTDVEKELIGGNLEFCPIGRDNGRFITQISKQNININNNYNLMTKMASAYYVQSNPDDQVNRCLASQTGLTLRQVEFLRREFSKHGRNPMPEMLEILAVENGFEENKVKRM</sequence>
<evidence type="ECO:0000256" key="6">
    <source>
        <dbReference type="ARBA" id="ARBA00022490"/>
    </source>
</evidence>
<dbReference type="GO" id="GO:0072384">
    <property type="term" value="P:organelle transport along microtubule"/>
    <property type="evidence" value="ECO:0007669"/>
    <property type="project" value="TreeGrafter"/>
</dbReference>
<dbReference type="InterPro" id="IPR013041">
    <property type="entry name" value="Clathrin_app_Ig-like_sf"/>
</dbReference>
<dbReference type="GO" id="GO:0005793">
    <property type="term" value="C:endoplasmic reticulum-Golgi intermediate compartment"/>
    <property type="evidence" value="ECO:0007669"/>
    <property type="project" value="TreeGrafter"/>
</dbReference>
<dbReference type="EMBL" id="JYDR01000014">
    <property type="protein sequence ID" value="KRY75929.1"/>
    <property type="molecule type" value="Genomic_DNA"/>
</dbReference>
<feature type="non-terminal residue" evidence="17">
    <location>
        <position position="1"/>
    </location>
</feature>
<dbReference type="GO" id="GO:0000139">
    <property type="term" value="C:Golgi membrane"/>
    <property type="evidence" value="ECO:0007669"/>
    <property type="project" value="UniProtKB-SubCell"/>
</dbReference>
<dbReference type="FunFam" id="1.25.10.10:FF:000382">
    <property type="entry name" value="Coatomer subunit gamma"/>
    <property type="match status" value="1"/>
</dbReference>
<dbReference type="GO" id="GO:0009306">
    <property type="term" value="P:protein secretion"/>
    <property type="evidence" value="ECO:0007669"/>
    <property type="project" value="TreeGrafter"/>
</dbReference>
<dbReference type="InterPro" id="IPR017106">
    <property type="entry name" value="Coatomer_gsu"/>
</dbReference>
<evidence type="ECO:0000256" key="13">
    <source>
        <dbReference type="ARBA" id="ARBA00025536"/>
    </source>
</evidence>
<reference evidence="17 18" key="1">
    <citation type="submission" date="2015-01" db="EMBL/GenBank/DDBJ databases">
        <title>Evolution of Trichinella species and genotypes.</title>
        <authorList>
            <person name="Korhonen P.K."/>
            <person name="Edoardo P."/>
            <person name="Giuseppe L.R."/>
            <person name="Gasser R.B."/>
        </authorList>
    </citation>
    <scope>NUCLEOTIDE SEQUENCE [LARGE SCALE GENOMIC DNA]</scope>
    <source>
        <strain evidence="17">ISS13</strain>
    </source>
</reference>
<comment type="subunit">
    <text evidence="4">Oligomeric complex that consists of at least the alpha, beta, beta', gamma, delta, epsilon and zeta subunits.</text>
</comment>
<evidence type="ECO:0000256" key="12">
    <source>
        <dbReference type="ARBA" id="ARBA00023329"/>
    </source>
</evidence>
<keyword evidence="8" id="KW-0931">ER-Golgi transport</keyword>
<dbReference type="SUPFAM" id="SSF49348">
    <property type="entry name" value="Clathrin adaptor appendage domain"/>
    <property type="match status" value="1"/>
</dbReference>
<dbReference type="GO" id="GO:0005783">
    <property type="term" value="C:endoplasmic reticulum"/>
    <property type="evidence" value="ECO:0007669"/>
    <property type="project" value="TreeGrafter"/>
</dbReference>
<dbReference type="InterPro" id="IPR037067">
    <property type="entry name" value="Coatomer_gsu_app_sf"/>
</dbReference>
<dbReference type="Pfam" id="PF08752">
    <property type="entry name" value="COP-gamma_platf"/>
    <property type="match status" value="1"/>
</dbReference>
<gene>
    <name evidence="17" type="primary">copg2</name>
    <name evidence="17" type="ORF">T4A_935</name>
</gene>
<dbReference type="FunFam" id="1.25.10.10:FF:000071">
    <property type="entry name" value="Coatomer subunit gamma"/>
    <property type="match status" value="1"/>
</dbReference>
<comment type="subcellular location">
    <subcellularLocation>
        <location evidence="2">Cytoplasmic vesicle</location>
        <location evidence="2">COPI-coated vesicle membrane</location>
        <topology evidence="2">Peripheral membrane protein</topology>
        <orientation evidence="2">Cytoplasmic side</orientation>
    </subcellularLocation>
    <subcellularLocation>
        <location evidence="1">Golgi apparatus membrane</location>
        <topology evidence="1">Peripheral membrane protein</topology>
        <orientation evidence="1">Cytoplasmic side</orientation>
    </subcellularLocation>
</comment>
<feature type="domain" description="Coatomer gamma subunit appendage Ig-like subdomain" evidence="16">
    <location>
        <begin position="589"/>
        <end position="639"/>
    </location>
</feature>
<evidence type="ECO:0000256" key="3">
    <source>
        <dbReference type="ARBA" id="ARBA00010720"/>
    </source>
</evidence>
<dbReference type="InterPro" id="IPR002553">
    <property type="entry name" value="Clathrin/coatomer_adapt-like_N"/>
</dbReference>
<keyword evidence="10" id="KW-0333">Golgi apparatus</keyword>
<comment type="similarity">
    <text evidence="3">Belongs to the COPG family.</text>
</comment>
<evidence type="ECO:0000256" key="14">
    <source>
        <dbReference type="ARBA" id="ARBA00081297"/>
    </source>
</evidence>
<comment type="function">
    <text evidence="13">The coatomer is a cytosolic protein complex that binds to dilysine motifs and reversibly associates with Golgi non-clathrin-coated vesicles, which further mediate biosynthetic protein transport from the ER, via the Golgi up to the trans Golgi network. Coatomer complex is required for budding from Golgi membranes, and is essential for the retrograde Golgi-to-ER transport of dilysine-tagged proteins.</text>
</comment>
<dbReference type="SUPFAM" id="SSF48371">
    <property type="entry name" value="ARM repeat"/>
    <property type="match status" value="1"/>
</dbReference>
<organism evidence="17 18">
    <name type="scientific">Trichinella pseudospiralis</name>
    <name type="common">Parasitic roundworm</name>
    <dbReference type="NCBI Taxonomy" id="6337"/>
    <lineage>
        <taxon>Eukaryota</taxon>
        <taxon>Metazoa</taxon>
        <taxon>Ecdysozoa</taxon>
        <taxon>Nematoda</taxon>
        <taxon>Enoplea</taxon>
        <taxon>Dorylaimia</taxon>
        <taxon>Trichinellida</taxon>
        <taxon>Trichinellidae</taxon>
        <taxon>Trichinella</taxon>
    </lineage>
</organism>
<dbReference type="GO" id="GO:0030126">
    <property type="term" value="C:COPI vesicle coat"/>
    <property type="evidence" value="ECO:0007669"/>
    <property type="project" value="InterPro"/>
</dbReference>
<keyword evidence="11" id="KW-0472">Membrane</keyword>
<keyword evidence="7" id="KW-0677">Repeat</keyword>
<evidence type="ECO:0000313" key="18">
    <source>
        <dbReference type="Proteomes" id="UP000054632"/>
    </source>
</evidence>
<evidence type="ECO:0000256" key="4">
    <source>
        <dbReference type="ARBA" id="ARBA00011775"/>
    </source>
</evidence>
<dbReference type="Gene3D" id="2.60.40.3330">
    <property type="match status" value="1"/>
</dbReference>
<evidence type="ECO:0000256" key="10">
    <source>
        <dbReference type="ARBA" id="ARBA00023034"/>
    </source>
</evidence>
<dbReference type="AlphaFoldDB" id="A0A0V1EQ79"/>
<proteinExistence type="inferred from homology"/>